<feature type="compositionally biased region" description="Polar residues" evidence="1">
    <location>
        <begin position="31"/>
        <end position="50"/>
    </location>
</feature>
<name>B6VBW5_9PELO</name>
<evidence type="ECO:0000256" key="1">
    <source>
        <dbReference type="SAM" id="MobiDB-lite"/>
    </source>
</evidence>
<evidence type="ECO:0008006" key="3">
    <source>
        <dbReference type="Google" id="ProtNLM"/>
    </source>
</evidence>
<proteinExistence type="predicted"/>
<organism evidence="2">
    <name type="scientific">Caenorhabditis angaria</name>
    <dbReference type="NCBI Taxonomy" id="860376"/>
    <lineage>
        <taxon>Eukaryota</taxon>
        <taxon>Metazoa</taxon>
        <taxon>Ecdysozoa</taxon>
        <taxon>Nematoda</taxon>
        <taxon>Chromadorea</taxon>
        <taxon>Rhabditida</taxon>
        <taxon>Rhabditina</taxon>
        <taxon>Rhabditomorpha</taxon>
        <taxon>Rhabditoidea</taxon>
        <taxon>Rhabditidae</taxon>
        <taxon>Peloderinae</taxon>
        <taxon>Caenorhabditis</taxon>
    </lineage>
</organism>
<reference evidence="2" key="1">
    <citation type="journal article" date="2008" name="Genome Res.">
        <title>Multigenome DNA sequence conservation identifies Hox cis-regulatory elements.</title>
        <authorList>
            <person name="Kuntz S.G."/>
            <person name="Schwarz E.M."/>
            <person name="DeModena J.A."/>
            <person name="De Buysscher T."/>
            <person name="Trout D."/>
            <person name="Shizuya H."/>
            <person name="Sternberg P.W."/>
            <person name="Wold B.J."/>
        </authorList>
    </citation>
    <scope>NUCLEOTIDE SEQUENCE</scope>
    <source>
        <strain evidence="2">PS1010</strain>
    </source>
</reference>
<feature type="compositionally biased region" description="Low complexity" evidence="1">
    <location>
        <begin position="17"/>
        <end position="30"/>
    </location>
</feature>
<evidence type="ECO:0000313" key="2">
    <source>
        <dbReference type="EMBL" id="ACI49208.1"/>
    </source>
</evidence>
<dbReference type="EMBL" id="FJ362378">
    <property type="protein sequence ID" value="ACI49208.1"/>
    <property type="molecule type" value="Genomic_DNA"/>
</dbReference>
<protein>
    <recommendedName>
        <fullName evidence="3">LITAF domain-containing protein</fullName>
    </recommendedName>
</protein>
<gene>
    <name evidence="2" type="ORF">Csp3_JD04.007</name>
</gene>
<sequence length="177" mass="18951">MKNKKSSSEPPNLQNQSGPLPESPAPASAATQVSTQALTEAPTQASVSAQPPTPTSTKAPTPENANPKEPPSPCPGAIVVVERKQQRQVVMSIGPKNAPSFGPYDEFCPVCSKIVQTHVEYKMGASSTSGSSKITSKLEKSKIIKIDRRSRINGVKVAKYSKSYVEYCPDCEDKFIS</sequence>
<feature type="region of interest" description="Disordered" evidence="1">
    <location>
        <begin position="1"/>
        <end position="77"/>
    </location>
</feature>
<dbReference type="AlphaFoldDB" id="B6VBW5"/>
<accession>B6VBW5</accession>